<protein>
    <submittedName>
        <fullName evidence="6">NAC domain-containing 90-like</fullName>
    </submittedName>
</protein>
<dbReference type="InterPro" id="IPR036093">
    <property type="entry name" value="NAC_dom_sf"/>
</dbReference>
<dbReference type="PANTHER" id="PTHR31744">
    <property type="entry name" value="PROTEIN CUP-SHAPED COTYLEDON 2-RELATED"/>
    <property type="match status" value="1"/>
</dbReference>
<comment type="caution">
    <text evidence="6">The sequence shown here is derived from an EMBL/GenBank/DDBJ whole genome shotgun (WGS) entry which is preliminary data.</text>
</comment>
<dbReference type="EMBL" id="CACTIH010009462">
    <property type="protein sequence ID" value="CAA3031569.1"/>
    <property type="molecule type" value="Genomic_DNA"/>
</dbReference>
<proteinExistence type="predicted"/>
<dbReference type="Proteomes" id="UP000594638">
    <property type="component" value="Unassembled WGS sequence"/>
</dbReference>
<keyword evidence="7" id="KW-1185">Reference proteome</keyword>
<evidence type="ECO:0000259" key="5">
    <source>
        <dbReference type="PROSITE" id="PS51005"/>
    </source>
</evidence>
<evidence type="ECO:0000313" key="7">
    <source>
        <dbReference type="Proteomes" id="UP000594638"/>
    </source>
</evidence>
<accession>A0A8S0VLF1</accession>
<reference evidence="6 7" key="1">
    <citation type="submission" date="2019-12" db="EMBL/GenBank/DDBJ databases">
        <authorList>
            <person name="Alioto T."/>
            <person name="Alioto T."/>
            <person name="Gomez Garrido J."/>
        </authorList>
    </citation>
    <scope>NUCLEOTIDE SEQUENCE [LARGE SCALE GENOMIC DNA]</scope>
</reference>
<dbReference type="InterPro" id="IPR003441">
    <property type="entry name" value="NAC-dom"/>
</dbReference>
<keyword evidence="2" id="KW-0238">DNA-binding</keyword>
<evidence type="ECO:0000256" key="4">
    <source>
        <dbReference type="ARBA" id="ARBA00023242"/>
    </source>
</evidence>
<keyword evidence="1" id="KW-0805">Transcription regulation</keyword>
<name>A0A8S0VLF1_OLEEU</name>
<evidence type="ECO:0000256" key="3">
    <source>
        <dbReference type="ARBA" id="ARBA00023163"/>
    </source>
</evidence>
<dbReference type="Pfam" id="PF02365">
    <property type="entry name" value="NAM"/>
    <property type="match status" value="1"/>
</dbReference>
<evidence type="ECO:0000256" key="1">
    <source>
        <dbReference type="ARBA" id="ARBA00023015"/>
    </source>
</evidence>
<dbReference type="PROSITE" id="PS51005">
    <property type="entry name" value="NAC"/>
    <property type="match status" value="1"/>
</dbReference>
<dbReference type="Gene3D" id="2.170.150.80">
    <property type="entry name" value="NAC domain"/>
    <property type="match status" value="1"/>
</dbReference>
<dbReference type="Gramene" id="OE9A059989T1">
    <property type="protein sequence ID" value="OE9A059989C1"/>
    <property type="gene ID" value="OE9A059989"/>
</dbReference>
<keyword evidence="3" id="KW-0804">Transcription</keyword>
<sequence>MDDQVAPGFRFYPTEDELVSFYLHNKIRGTRLLEIDGVLPSINIYDYSPWDLPQFAGELCRGDLEQWFFFVPRQEKVGRGGRPNRLTAQGYWKATGSPGFVYSSQDRVIGKKRSMVFYAGRVPHGRKTVWKMNEYKVIELAEASSSAANPQLGEDISLCRVYRKSESMRVFDRRPRPHEMAEGNQLVAVHDQNVAATSQENHPPDRTVYLFDNSSPEDHDNANPCQSVESAMNNCNMIVVDNGPSWDGEQYNWSDFGNL</sequence>
<organism evidence="6 7">
    <name type="scientific">Olea europaea subsp. europaea</name>
    <dbReference type="NCBI Taxonomy" id="158383"/>
    <lineage>
        <taxon>Eukaryota</taxon>
        <taxon>Viridiplantae</taxon>
        <taxon>Streptophyta</taxon>
        <taxon>Embryophyta</taxon>
        <taxon>Tracheophyta</taxon>
        <taxon>Spermatophyta</taxon>
        <taxon>Magnoliopsida</taxon>
        <taxon>eudicotyledons</taxon>
        <taxon>Gunneridae</taxon>
        <taxon>Pentapetalae</taxon>
        <taxon>asterids</taxon>
        <taxon>lamiids</taxon>
        <taxon>Lamiales</taxon>
        <taxon>Oleaceae</taxon>
        <taxon>Oleeae</taxon>
        <taxon>Olea</taxon>
    </lineage>
</organism>
<keyword evidence="4" id="KW-0539">Nucleus</keyword>
<dbReference type="GO" id="GO:0003677">
    <property type="term" value="F:DNA binding"/>
    <property type="evidence" value="ECO:0007669"/>
    <property type="project" value="UniProtKB-KW"/>
</dbReference>
<feature type="domain" description="NAC" evidence="5">
    <location>
        <begin position="5"/>
        <end position="164"/>
    </location>
</feature>
<gene>
    <name evidence="6" type="ORF">OLEA9_A059989</name>
</gene>
<evidence type="ECO:0000256" key="2">
    <source>
        <dbReference type="ARBA" id="ARBA00023125"/>
    </source>
</evidence>
<dbReference type="PANTHER" id="PTHR31744:SF220">
    <property type="entry name" value="LOW QUALITY PROTEIN: NAC DOMAIN-CONTAINING PROTEIN 90-LIKE"/>
    <property type="match status" value="1"/>
</dbReference>
<dbReference type="AlphaFoldDB" id="A0A8S0VLF1"/>
<dbReference type="SUPFAM" id="SSF101941">
    <property type="entry name" value="NAC domain"/>
    <property type="match status" value="1"/>
</dbReference>
<dbReference type="OrthoDB" id="622307at2759"/>
<evidence type="ECO:0000313" key="6">
    <source>
        <dbReference type="EMBL" id="CAA3031569.1"/>
    </source>
</evidence>
<dbReference type="GO" id="GO:0006355">
    <property type="term" value="P:regulation of DNA-templated transcription"/>
    <property type="evidence" value="ECO:0007669"/>
    <property type="project" value="InterPro"/>
</dbReference>